<protein>
    <recommendedName>
        <fullName evidence="4">Membrane protein YkvI</fullName>
    </recommendedName>
</protein>
<feature type="transmembrane region" description="Helical" evidence="1">
    <location>
        <begin position="311"/>
        <end position="335"/>
    </location>
</feature>
<keyword evidence="3" id="KW-1185">Reference proteome</keyword>
<organism evidence="2 3">
    <name type="scientific">Steroidobacter gossypii</name>
    <dbReference type="NCBI Taxonomy" id="2805490"/>
    <lineage>
        <taxon>Bacteria</taxon>
        <taxon>Pseudomonadati</taxon>
        <taxon>Pseudomonadota</taxon>
        <taxon>Gammaproteobacteria</taxon>
        <taxon>Steroidobacterales</taxon>
        <taxon>Steroidobacteraceae</taxon>
        <taxon>Steroidobacter</taxon>
    </lineage>
</organism>
<name>A0ABS1WZI5_9GAMM</name>
<feature type="transmembrane region" description="Helical" evidence="1">
    <location>
        <begin position="50"/>
        <end position="68"/>
    </location>
</feature>
<keyword evidence="1" id="KW-0812">Transmembrane</keyword>
<dbReference type="InterPro" id="IPR038728">
    <property type="entry name" value="YkvI-like"/>
</dbReference>
<feature type="transmembrane region" description="Helical" evidence="1">
    <location>
        <begin position="89"/>
        <end position="113"/>
    </location>
</feature>
<accession>A0ABS1WZI5</accession>
<feature type="transmembrane region" description="Helical" evidence="1">
    <location>
        <begin position="265"/>
        <end position="290"/>
    </location>
</feature>
<feature type="transmembrane region" description="Helical" evidence="1">
    <location>
        <begin position="147"/>
        <end position="167"/>
    </location>
</feature>
<feature type="transmembrane region" description="Helical" evidence="1">
    <location>
        <begin position="221"/>
        <end position="245"/>
    </location>
</feature>
<feature type="transmembrane region" description="Helical" evidence="1">
    <location>
        <begin position="341"/>
        <end position="359"/>
    </location>
</feature>
<dbReference type="EMBL" id="JAEVLS010000003">
    <property type="protein sequence ID" value="MBM0106383.1"/>
    <property type="molecule type" value="Genomic_DNA"/>
</dbReference>
<keyword evidence="1" id="KW-0472">Membrane</keyword>
<keyword evidence="1" id="KW-1133">Transmembrane helix</keyword>
<proteinExistence type="predicted"/>
<evidence type="ECO:0000313" key="2">
    <source>
        <dbReference type="EMBL" id="MBM0106383.1"/>
    </source>
</evidence>
<comment type="caution">
    <text evidence="2">The sequence shown here is derived from an EMBL/GenBank/DDBJ whole genome shotgun (WGS) entry which is preliminary data.</text>
</comment>
<dbReference type="PANTHER" id="PTHR37814:SF1">
    <property type="entry name" value="MEMBRANE PROTEIN"/>
    <property type="match status" value="1"/>
</dbReference>
<sequence>MMVGAPTWFQRYLLPGFAFKAVVIGGGYATGRELVEFFLPSGPQGGLLGMGLAALIWSVVCIATFLFARATHSEDYRTFFRHLLGRGWIVFEIAYCLFIVLILAVFGAAAGAIGAALLGWPQLVGTLCLMLGIALFVTFGNASVEQLFKWVSFFLYGVYAVFVVLAIGAFGDRISANLALEAPTQGWALAGVTYAGYNIVGAVVILPVLRHLTSNRDAIIAGALAGPLAMIPAWLFFVCMVAYYPQISAEALPSDFLLQRLDAPLFHATFQLMIFAALLESGTGSVHAVNERIAQAWRARFTRDLSARARFMAAGVLLVIAMLLAERFGLVTLIARGYRGLAYVLIAVYVVPVLTYGVWRLWQGRAQVALSAQ</sequence>
<feature type="transmembrane region" description="Helical" evidence="1">
    <location>
        <begin position="119"/>
        <end position="140"/>
    </location>
</feature>
<evidence type="ECO:0000313" key="3">
    <source>
        <dbReference type="Proteomes" id="UP000661077"/>
    </source>
</evidence>
<reference evidence="2 3" key="1">
    <citation type="journal article" date="2021" name="Int. J. Syst. Evol. Microbiol.">
        <title>Steroidobacter gossypii sp. nov., isolated from soil of cotton cropping field.</title>
        <authorList>
            <person name="Huang R."/>
            <person name="Yang S."/>
            <person name="Zhen C."/>
            <person name="Liu W."/>
        </authorList>
    </citation>
    <scope>NUCLEOTIDE SEQUENCE [LARGE SCALE GENOMIC DNA]</scope>
    <source>
        <strain evidence="2 3">S1-65</strain>
    </source>
</reference>
<dbReference type="PANTHER" id="PTHR37814">
    <property type="entry name" value="CONSERVED MEMBRANE PROTEIN"/>
    <property type="match status" value="1"/>
</dbReference>
<feature type="transmembrane region" description="Helical" evidence="1">
    <location>
        <begin position="12"/>
        <end position="30"/>
    </location>
</feature>
<feature type="transmembrane region" description="Helical" evidence="1">
    <location>
        <begin position="187"/>
        <end position="209"/>
    </location>
</feature>
<gene>
    <name evidence="2" type="ORF">JM946_16750</name>
</gene>
<evidence type="ECO:0008006" key="4">
    <source>
        <dbReference type="Google" id="ProtNLM"/>
    </source>
</evidence>
<evidence type="ECO:0000256" key="1">
    <source>
        <dbReference type="SAM" id="Phobius"/>
    </source>
</evidence>
<dbReference type="Proteomes" id="UP000661077">
    <property type="component" value="Unassembled WGS sequence"/>
</dbReference>